<feature type="domain" description="ABC transporter" evidence="3">
    <location>
        <begin position="16"/>
        <end position="246"/>
    </location>
</feature>
<evidence type="ECO:0000259" key="3">
    <source>
        <dbReference type="PROSITE" id="PS50893"/>
    </source>
</evidence>
<protein>
    <submittedName>
        <fullName evidence="4">ABC transporter ATP-binding protein</fullName>
    </submittedName>
</protein>
<comment type="caution">
    <text evidence="4">The sequence shown here is derived from an EMBL/GenBank/DDBJ whole genome shotgun (WGS) entry which is preliminary data.</text>
</comment>
<name>A0A7I9VFF3_9ACTN</name>
<evidence type="ECO:0000313" key="5">
    <source>
        <dbReference type="Proteomes" id="UP000444960"/>
    </source>
</evidence>
<dbReference type="Proteomes" id="UP000444960">
    <property type="component" value="Unassembled WGS sequence"/>
</dbReference>
<dbReference type="InterPro" id="IPR003439">
    <property type="entry name" value="ABC_transporter-like_ATP-bd"/>
</dbReference>
<dbReference type="Gene3D" id="3.40.50.300">
    <property type="entry name" value="P-loop containing nucleotide triphosphate hydrolases"/>
    <property type="match status" value="1"/>
</dbReference>
<evidence type="ECO:0000256" key="2">
    <source>
        <dbReference type="ARBA" id="ARBA00022840"/>
    </source>
</evidence>
<dbReference type="RefSeq" id="WP_161897293.1">
    <property type="nucleotide sequence ID" value="NZ_BJOV01000005.1"/>
</dbReference>
<dbReference type="CDD" id="cd03214">
    <property type="entry name" value="ABC_Iron-Siderophores_B12_Hemin"/>
    <property type="match status" value="1"/>
</dbReference>
<keyword evidence="2 4" id="KW-0067">ATP-binding</keyword>
<dbReference type="SUPFAM" id="SSF52540">
    <property type="entry name" value="P-loop containing nucleoside triphosphate hydrolases"/>
    <property type="match status" value="1"/>
</dbReference>
<proteinExistence type="predicted"/>
<dbReference type="PROSITE" id="PS50893">
    <property type="entry name" value="ABC_TRANSPORTER_2"/>
    <property type="match status" value="1"/>
</dbReference>
<dbReference type="SMART" id="SM00382">
    <property type="entry name" value="AAA"/>
    <property type="match status" value="1"/>
</dbReference>
<dbReference type="InterPro" id="IPR003593">
    <property type="entry name" value="AAA+_ATPase"/>
</dbReference>
<reference evidence="5" key="1">
    <citation type="submission" date="2019-06" db="EMBL/GenBank/DDBJ databases">
        <title>Gordonia isolated from sludge of a wastewater treatment plant.</title>
        <authorList>
            <person name="Tamura T."/>
            <person name="Aoyama K."/>
            <person name="Kang Y."/>
            <person name="Saito S."/>
            <person name="Akiyama N."/>
            <person name="Yazawa K."/>
            <person name="Gonoi T."/>
            <person name="Mikami Y."/>
        </authorList>
    </citation>
    <scope>NUCLEOTIDE SEQUENCE [LARGE SCALE GENOMIC DNA]</scope>
    <source>
        <strain evidence="5">NBRC 107696</strain>
    </source>
</reference>
<dbReference type="Pfam" id="PF00005">
    <property type="entry name" value="ABC_tran"/>
    <property type="match status" value="1"/>
</dbReference>
<dbReference type="AlphaFoldDB" id="A0A7I9VFF3"/>
<dbReference type="PANTHER" id="PTHR42794:SF2">
    <property type="entry name" value="ABC TRANSPORTER ATP-BINDING PROTEIN"/>
    <property type="match status" value="1"/>
</dbReference>
<dbReference type="EMBL" id="BJOV01000005">
    <property type="protein sequence ID" value="GEE03843.1"/>
    <property type="molecule type" value="Genomic_DNA"/>
</dbReference>
<keyword evidence="5" id="KW-1185">Reference proteome</keyword>
<evidence type="ECO:0000256" key="1">
    <source>
        <dbReference type="ARBA" id="ARBA00022741"/>
    </source>
</evidence>
<dbReference type="OrthoDB" id="3579586at2"/>
<dbReference type="InterPro" id="IPR027417">
    <property type="entry name" value="P-loop_NTPase"/>
</dbReference>
<dbReference type="GO" id="GO:0005524">
    <property type="term" value="F:ATP binding"/>
    <property type="evidence" value="ECO:0007669"/>
    <property type="project" value="UniProtKB-KW"/>
</dbReference>
<keyword evidence="1" id="KW-0547">Nucleotide-binding</keyword>
<dbReference type="PANTHER" id="PTHR42794">
    <property type="entry name" value="HEMIN IMPORT ATP-BINDING PROTEIN HMUV"/>
    <property type="match status" value="1"/>
</dbReference>
<accession>A0A7I9VFF3</accession>
<sequence length="267" mass="28295">MTEPAVTASTPTAPTVTVRGATVRLSSATLLHDVSCTAPAGRVTGLIGPNGSGKTTLLSLIARWRAPSTGSVHIDDTRVDSIGRRDYARRVAVVEQHSGTELDLTVEQVVGLGSIPHRGGWASPSAVHDVQPYLRAMGLDDLRLRTWRTLSGGERQKTQVARALAQRPDVLVLDEPTNHLDPAAALDLMDGVRRSGRTTVVALHDLALAAAYCDRLVVLAAGRVVAEGPPEKVLTTALLADVYGLDADVIEHPRTGRPLIVPCGTVR</sequence>
<evidence type="ECO:0000313" key="4">
    <source>
        <dbReference type="EMBL" id="GEE03843.1"/>
    </source>
</evidence>
<dbReference type="GO" id="GO:0016887">
    <property type="term" value="F:ATP hydrolysis activity"/>
    <property type="evidence" value="ECO:0007669"/>
    <property type="project" value="InterPro"/>
</dbReference>
<gene>
    <name evidence="4" type="ORF">nbrc107696_42890</name>
</gene>
<organism evidence="4 5">
    <name type="scientific">Gordonia spumicola</name>
    <dbReference type="NCBI Taxonomy" id="589161"/>
    <lineage>
        <taxon>Bacteria</taxon>
        <taxon>Bacillati</taxon>
        <taxon>Actinomycetota</taxon>
        <taxon>Actinomycetes</taxon>
        <taxon>Mycobacteriales</taxon>
        <taxon>Gordoniaceae</taxon>
        <taxon>Gordonia</taxon>
    </lineage>
</organism>